<accession>A0ABW2L0Z0</accession>
<evidence type="ECO:0000313" key="2">
    <source>
        <dbReference type="Proteomes" id="UP001596456"/>
    </source>
</evidence>
<sequence>MSSSSRLFLVAVASSAVLGFALGRVVVQPVPATPPPADPPPGAALGSKDIEMLADLGQIIVPIWREGRIIGYVAAAISLRLAPGSAPSELMPILHDRMLETLIDAGAEGRLDPGAADPAALSAALLAAARDAIGPERVRSLDLSKLVRQENRST</sequence>
<name>A0ABW2L0Z0_9PROT</name>
<dbReference type="EMBL" id="JBHTCM010000028">
    <property type="protein sequence ID" value="MFC7335270.1"/>
    <property type="molecule type" value="Genomic_DNA"/>
</dbReference>
<evidence type="ECO:0000313" key="1">
    <source>
        <dbReference type="EMBL" id="MFC7335270.1"/>
    </source>
</evidence>
<gene>
    <name evidence="1" type="ORF">ACFQPS_19035</name>
</gene>
<comment type="caution">
    <text evidence="1">The sequence shown here is derived from an EMBL/GenBank/DDBJ whole genome shotgun (WGS) entry which is preliminary data.</text>
</comment>
<organism evidence="1 2">
    <name type="scientific">Rhodocista pekingensis</name>
    <dbReference type="NCBI Taxonomy" id="201185"/>
    <lineage>
        <taxon>Bacteria</taxon>
        <taxon>Pseudomonadati</taxon>
        <taxon>Pseudomonadota</taxon>
        <taxon>Alphaproteobacteria</taxon>
        <taxon>Rhodospirillales</taxon>
        <taxon>Azospirillaceae</taxon>
        <taxon>Rhodocista</taxon>
    </lineage>
</organism>
<dbReference type="RefSeq" id="WP_377360803.1">
    <property type="nucleotide sequence ID" value="NZ_JBHTCM010000028.1"/>
</dbReference>
<reference evidence="2" key="1">
    <citation type="journal article" date="2019" name="Int. J. Syst. Evol. Microbiol.">
        <title>The Global Catalogue of Microorganisms (GCM) 10K type strain sequencing project: providing services to taxonomists for standard genome sequencing and annotation.</title>
        <authorList>
            <consortium name="The Broad Institute Genomics Platform"/>
            <consortium name="The Broad Institute Genome Sequencing Center for Infectious Disease"/>
            <person name="Wu L."/>
            <person name="Ma J."/>
        </authorList>
    </citation>
    <scope>NUCLEOTIDE SEQUENCE [LARGE SCALE GENOMIC DNA]</scope>
    <source>
        <strain evidence="2">CGMCC 1.16275</strain>
    </source>
</reference>
<keyword evidence="2" id="KW-1185">Reference proteome</keyword>
<proteinExistence type="predicted"/>
<protein>
    <submittedName>
        <fullName evidence="1">Uncharacterized protein</fullName>
    </submittedName>
</protein>
<dbReference type="Proteomes" id="UP001596456">
    <property type="component" value="Unassembled WGS sequence"/>
</dbReference>